<keyword evidence="3" id="KW-0479">Metal-binding</keyword>
<dbReference type="EMBL" id="CAKAEH010000961">
    <property type="protein sequence ID" value="CAG9532372.1"/>
    <property type="molecule type" value="Genomic_DNA"/>
</dbReference>
<keyword evidence="5" id="KW-0862">Zinc</keyword>
<name>A0A8J2PRJ1_9BILA</name>
<keyword evidence="6" id="KW-0805">Transcription regulation</keyword>
<evidence type="ECO:0000256" key="8">
    <source>
        <dbReference type="ARBA" id="ARBA00023163"/>
    </source>
</evidence>
<evidence type="ECO:0000256" key="5">
    <source>
        <dbReference type="ARBA" id="ARBA00022833"/>
    </source>
</evidence>
<dbReference type="GO" id="GO:0006357">
    <property type="term" value="P:regulation of transcription by RNA polymerase II"/>
    <property type="evidence" value="ECO:0007669"/>
    <property type="project" value="UniProtKB-ARBA"/>
</dbReference>
<dbReference type="InterPro" id="IPR001628">
    <property type="entry name" value="Znf_hrmn_rcpt"/>
</dbReference>
<keyword evidence="8" id="KW-0804">Transcription</keyword>
<dbReference type="GO" id="GO:0005634">
    <property type="term" value="C:nucleus"/>
    <property type="evidence" value="ECO:0007669"/>
    <property type="project" value="UniProtKB-SubCell"/>
</dbReference>
<evidence type="ECO:0000256" key="6">
    <source>
        <dbReference type="ARBA" id="ARBA00023015"/>
    </source>
</evidence>
<feature type="domain" description="Nuclear receptor" evidence="11">
    <location>
        <begin position="16"/>
        <end position="92"/>
    </location>
</feature>
<dbReference type="Proteomes" id="UP000746747">
    <property type="component" value="Unassembled WGS sequence"/>
</dbReference>
<sequence>MSSSHSTPIGHNEFVRITCQVCGDKSSGRHYGLWTCDGCSCFFKRSIRRNISYTCVSGGNNCPVDKTRRNWCPSCRLRKCFQMQMNKNAVQKERGPRGDKRSKLLTEYSVIEKKEQMLIEAIRRPLNVILMSFVSPKDQFVILSRYWPVFFILQCTAAVELPPLRDLKLNEVIQSARRDNYMRNLDSEEIRLTTCYALCKLGRRNGELSFASSLDSTYRYWLSRHCSIFYPHLLNRDEHIVNYTDFILLYCEYISITDEFTPFTHPADVIRTLLDIHEST</sequence>
<dbReference type="SUPFAM" id="SSF57716">
    <property type="entry name" value="Glucocorticoid receptor-like (DNA-binding domain)"/>
    <property type="match status" value="1"/>
</dbReference>
<comment type="similarity">
    <text evidence="2">Belongs to the nuclear hormone receptor family.</text>
</comment>
<gene>
    <name evidence="12" type="ORF">CJOHNSTONI_LOCUS2685</name>
</gene>
<dbReference type="InterPro" id="IPR013088">
    <property type="entry name" value="Znf_NHR/GATA"/>
</dbReference>
<evidence type="ECO:0000256" key="2">
    <source>
        <dbReference type="ARBA" id="ARBA00005993"/>
    </source>
</evidence>
<dbReference type="InterPro" id="IPR050274">
    <property type="entry name" value="Nuclear_hormone_rcpt_NR2"/>
</dbReference>
<keyword evidence="9" id="KW-0675">Receptor</keyword>
<dbReference type="GO" id="GO:0008270">
    <property type="term" value="F:zinc ion binding"/>
    <property type="evidence" value="ECO:0007669"/>
    <property type="project" value="UniProtKB-KW"/>
</dbReference>
<evidence type="ECO:0000313" key="13">
    <source>
        <dbReference type="Proteomes" id="UP000746747"/>
    </source>
</evidence>
<evidence type="ECO:0000256" key="9">
    <source>
        <dbReference type="ARBA" id="ARBA00023170"/>
    </source>
</evidence>
<dbReference type="PANTHER" id="PTHR24083">
    <property type="entry name" value="NUCLEAR HORMONE RECEPTOR"/>
    <property type="match status" value="1"/>
</dbReference>
<evidence type="ECO:0000256" key="10">
    <source>
        <dbReference type="ARBA" id="ARBA00023242"/>
    </source>
</evidence>
<keyword evidence="13" id="KW-1185">Reference proteome</keyword>
<dbReference type="PRINTS" id="PR00047">
    <property type="entry name" value="STROIDFINGER"/>
</dbReference>
<evidence type="ECO:0000256" key="4">
    <source>
        <dbReference type="ARBA" id="ARBA00022771"/>
    </source>
</evidence>
<organism evidence="12 13">
    <name type="scientific">Cercopithifilaria johnstoni</name>
    <dbReference type="NCBI Taxonomy" id="2874296"/>
    <lineage>
        <taxon>Eukaryota</taxon>
        <taxon>Metazoa</taxon>
        <taxon>Ecdysozoa</taxon>
        <taxon>Nematoda</taxon>
        <taxon>Chromadorea</taxon>
        <taxon>Rhabditida</taxon>
        <taxon>Spirurina</taxon>
        <taxon>Spiruromorpha</taxon>
        <taxon>Filarioidea</taxon>
        <taxon>Onchocercidae</taxon>
        <taxon>Cercopithifilaria</taxon>
    </lineage>
</organism>
<dbReference type="PROSITE" id="PS00031">
    <property type="entry name" value="NUCLEAR_REC_DBD_1"/>
    <property type="match status" value="1"/>
</dbReference>
<comment type="caution">
    <text evidence="12">The sequence shown here is derived from an EMBL/GenBank/DDBJ whole genome shotgun (WGS) entry which is preliminary data.</text>
</comment>
<keyword evidence="10" id="KW-0539">Nucleus</keyword>
<dbReference type="SMART" id="SM00399">
    <property type="entry name" value="ZnF_C4"/>
    <property type="match status" value="1"/>
</dbReference>
<evidence type="ECO:0000313" key="12">
    <source>
        <dbReference type="EMBL" id="CAG9532372.1"/>
    </source>
</evidence>
<keyword evidence="4" id="KW-0863">Zinc-finger</keyword>
<keyword evidence="7" id="KW-0238">DNA-binding</keyword>
<dbReference type="FunFam" id="3.30.50.10:FF:000006">
    <property type="entry name" value="Nuclear receptor subfamily 5 group A member"/>
    <property type="match status" value="1"/>
</dbReference>
<evidence type="ECO:0000256" key="3">
    <source>
        <dbReference type="ARBA" id="ARBA00022723"/>
    </source>
</evidence>
<dbReference type="PROSITE" id="PS51030">
    <property type="entry name" value="NUCLEAR_REC_DBD_2"/>
    <property type="match status" value="1"/>
</dbReference>
<dbReference type="Gene3D" id="3.30.50.10">
    <property type="entry name" value="Erythroid Transcription Factor GATA-1, subunit A"/>
    <property type="match status" value="1"/>
</dbReference>
<dbReference type="OrthoDB" id="5771769at2759"/>
<dbReference type="Pfam" id="PF00105">
    <property type="entry name" value="zf-C4"/>
    <property type="match status" value="1"/>
</dbReference>
<dbReference type="AlphaFoldDB" id="A0A8J2PRJ1"/>
<reference evidence="12" key="1">
    <citation type="submission" date="2021-09" db="EMBL/GenBank/DDBJ databases">
        <authorList>
            <consortium name="Pathogen Informatics"/>
        </authorList>
    </citation>
    <scope>NUCLEOTIDE SEQUENCE</scope>
</reference>
<proteinExistence type="inferred from homology"/>
<dbReference type="GO" id="GO:0043565">
    <property type="term" value="F:sequence-specific DNA binding"/>
    <property type="evidence" value="ECO:0007669"/>
    <property type="project" value="InterPro"/>
</dbReference>
<protein>
    <recommendedName>
        <fullName evidence="11">Nuclear receptor domain-containing protein</fullName>
    </recommendedName>
</protein>
<comment type="subcellular location">
    <subcellularLocation>
        <location evidence="1">Nucleus</location>
    </subcellularLocation>
</comment>
<dbReference type="GO" id="GO:0003700">
    <property type="term" value="F:DNA-binding transcription factor activity"/>
    <property type="evidence" value="ECO:0007669"/>
    <property type="project" value="InterPro"/>
</dbReference>
<evidence type="ECO:0000256" key="1">
    <source>
        <dbReference type="ARBA" id="ARBA00004123"/>
    </source>
</evidence>
<evidence type="ECO:0000259" key="11">
    <source>
        <dbReference type="PROSITE" id="PS51030"/>
    </source>
</evidence>
<evidence type="ECO:0000256" key="7">
    <source>
        <dbReference type="ARBA" id="ARBA00023125"/>
    </source>
</evidence>
<accession>A0A8J2PRJ1</accession>